<dbReference type="GO" id="GO:0034066">
    <property type="term" value="C:Ric1-Rgp1 guanyl-nucleotide exchange factor complex"/>
    <property type="evidence" value="ECO:0007669"/>
    <property type="project" value="InterPro"/>
</dbReference>
<proteinExistence type="predicted"/>
<gene>
    <name evidence="5" type="ORF">PsYK624_037950</name>
</gene>
<evidence type="ECO:0000313" key="6">
    <source>
        <dbReference type="Proteomes" id="UP000703269"/>
    </source>
</evidence>
<dbReference type="OrthoDB" id="67540at2759"/>
<dbReference type="GO" id="GO:0042147">
    <property type="term" value="P:retrograde transport, endosome to Golgi"/>
    <property type="evidence" value="ECO:0007669"/>
    <property type="project" value="TreeGrafter"/>
</dbReference>
<dbReference type="PANTHER" id="PTHR22746">
    <property type="entry name" value="RAB6A-GEF COMPLEX PARTNER PROTEIN 1"/>
    <property type="match status" value="1"/>
</dbReference>
<feature type="domain" description="RIC1 C-terminal alpha solenoid region" evidence="4">
    <location>
        <begin position="810"/>
        <end position="999"/>
    </location>
</feature>
<dbReference type="Pfam" id="PF07064">
    <property type="entry name" value="RIC1"/>
    <property type="match status" value="1"/>
</dbReference>
<accession>A0A9P3G2B1</accession>
<dbReference type="InterPro" id="IPR015943">
    <property type="entry name" value="WD40/YVTN_repeat-like_dom_sf"/>
</dbReference>
<dbReference type="GO" id="GO:0000139">
    <property type="term" value="C:Golgi membrane"/>
    <property type="evidence" value="ECO:0007669"/>
    <property type="project" value="TreeGrafter"/>
</dbReference>
<comment type="subcellular location">
    <subcellularLocation>
        <location evidence="1">Membrane</location>
    </subcellularLocation>
</comment>
<dbReference type="Gene3D" id="2.130.10.10">
    <property type="entry name" value="YVTN repeat-like/Quinoprotein amine dehydrogenase"/>
    <property type="match status" value="1"/>
</dbReference>
<evidence type="ECO:0000313" key="5">
    <source>
        <dbReference type="EMBL" id="GJE87712.1"/>
    </source>
</evidence>
<sequence>MYFPTSAARQLSSAPPLPVPHEQVIALTASPRKTLFCALTRNSLSVWRLRPSAVLAHLARTDTSLEEHGANTSAEWSPDGTKIVIQTTHSFLVLVTVAVHGQNEAYAPPALAQGLRRNFLAGPGEALPIPALTLHFEGVIRIEGHLLSVSPRKDYVLFSTQSPPSVQRIPWPSVHDDAASDAEHAEQPFYDTWVLSEDGLPWLKDDHVTVTKILHPRQSGVETWLTSDGRAYLVQLHEGTERPSVDETKSIPRDPRADRTRRPAESTQSGPVWQGTCIHDVEPPKWVQKRKQIRPDGPDGDKYHWEEPRRAVAVAINTKFSVVAIGMHGGGVELANLPSYEGAQPPAQTLQIPDLYNKKTGAVTSMEWSSDGYVLAVGWECGWAIWSVGGRCLAWAFGVEYEVDEERFLDAFMYGVRDLFWGPGNFELVMLAQSAPNSPDGELFVVPFAKSATTAQHAPDNTQYAFLQMDDRVLVYRGADQPDMSVINPESDVWQRIKVPQSYLSTNWPIRYSAISTDGRLVAIAGRRGLVHYSSTSGRWKMFADEIQEQAFAVRGGLLWFHHVLVAAVELSKTYQIRLYSRDLDLSNQNVLYREVLSSPVVIMSLVDNSLLVYTADNTLHHYLIIPTQETIKLHLCGSISFEGVIAAPSAVRVLSWMIPSAQKQLGDPMDDLSVATVLMIVGGRLVLLRPRKSANQEVTYDMQILADRIEFCWIHLQGIGTLENSLWGYDGRAIRVWLNALAIEAAPATDEQSQPQSVKESVSVPLDFYPLSVLMDKGIVIGVEHEAATRANLPFVMFRHVTSTHLFLQHILRHHLESDQLREAVTFAQHYQHLVFFAHALEMLLHTIVEEDHAEHGTDTEASAESPAEPGPDSAEPDTSVLAHTIEFLDHFGVSLDVVVGCARKTEVTRWPRLFAAVGSPRSLFETCLAGKRLKTAASYLLVLHALEQLADGQRDAVRLLRAAVAAKEFGLCRDILRFLRSIDDSGAALRVAVEEAGIVETAGEKSEAAS</sequence>
<dbReference type="GO" id="GO:0006886">
    <property type="term" value="P:intracellular protein transport"/>
    <property type="evidence" value="ECO:0007669"/>
    <property type="project" value="InterPro"/>
</dbReference>
<feature type="compositionally biased region" description="Basic and acidic residues" evidence="3">
    <location>
        <begin position="238"/>
        <end position="264"/>
    </location>
</feature>
<name>A0A9P3G2B1_9APHY</name>
<dbReference type="GO" id="GO:0005829">
    <property type="term" value="C:cytosol"/>
    <property type="evidence" value="ECO:0007669"/>
    <property type="project" value="TreeGrafter"/>
</dbReference>
<dbReference type="Proteomes" id="UP000703269">
    <property type="component" value="Unassembled WGS sequence"/>
</dbReference>
<feature type="region of interest" description="Disordered" evidence="3">
    <location>
        <begin position="238"/>
        <end position="278"/>
    </location>
</feature>
<dbReference type="Pfam" id="PF25440">
    <property type="entry name" value="Beta-prop_RIC1_2nd"/>
    <property type="match status" value="1"/>
</dbReference>
<dbReference type="PANTHER" id="PTHR22746:SF10">
    <property type="entry name" value="GUANINE NUCLEOTIDE EXCHANGE FACTOR SUBUNIT RIC1"/>
    <property type="match status" value="1"/>
</dbReference>
<evidence type="ECO:0000256" key="3">
    <source>
        <dbReference type="SAM" id="MobiDB-lite"/>
    </source>
</evidence>
<evidence type="ECO:0000256" key="1">
    <source>
        <dbReference type="ARBA" id="ARBA00004370"/>
    </source>
</evidence>
<reference evidence="5 6" key="1">
    <citation type="submission" date="2021-08" db="EMBL/GenBank/DDBJ databases">
        <title>Draft Genome Sequence of Phanerochaete sordida strain YK-624.</title>
        <authorList>
            <person name="Mori T."/>
            <person name="Dohra H."/>
            <person name="Suzuki T."/>
            <person name="Kawagishi H."/>
            <person name="Hirai H."/>
        </authorList>
    </citation>
    <scope>NUCLEOTIDE SEQUENCE [LARGE SCALE GENOMIC DNA]</scope>
    <source>
        <strain evidence="5 6">YK-624</strain>
    </source>
</reference>
<keyword evidence="2" id="KW-0472">Membrane</keyword>
<evidence type="ECO:0000256" key="2">
    <source>
        <dbReference type="ARBA" id="ARBA00023136"/>
    </source>
</evidence>
<dbReference type="InterPro" id="IPR009771">
    <property type="entry name" value="RIC1_C"/>
</dbReference>
<organism evidence="5 6">
    <name type="scientific">Phanerochaete sordida</name>
    <dbReference type="NCBI Taxonomy" id="48140"/>
    <lineage>
        <taxon>Eukaryota</taxon>
        <taxon>Fungi</taxon>
        <taxon>Dikarya</taxon>
        <taxon>Basidiomycota</taxon>
        <taxon>Agaricomycotina</taxon>
        <taxon>Agaricomycetes</taxon>
        <taxon>Polyporales</taxon>
        <taxon>Phanerochaetaceae</taxon>
        <taxon>Phanerochaete</taxon>
    </lineage>
</organism>
<dbReference type="AlphaFoldDB" id="A0A9P3G2B1"/>
<dbReference type="SUPFAM" id="SSF82171">
    <property type="entry name" value="DPP6 N-terminal domain-like"/>
    <property type="match status" value="1"/>
</dbReference>
<evidence type="ECO:0000259" key="4">
    <source>
        <dbReference type="Pfam" id="PF07064"/>
    </source>
</evidence>
<comment type="caution">
    <text evidence="5">The sequence shown here is derived from an EMBL/GenBank/DDBJ whole genome shotgun (WGS) entry which is preliminary data.</text>
</comment>
<keyword evidence="6" id="KW-1185">Reference proteome</keyword>
<feature type="region of interest" description="Disordered" evidence="3">
    <location>
        <begin position="855"/>
        <end position="878"/>
    </location>
</feature>
<dbReference type="InterPro" id="IPR040096">
    <property type="entry name" value="Ric1"/>
</dbReference>
<dbReference type="EMBL" id="BPQB01000007">
    <property type="protein sequence ID" value="GJE87712.1"/>
    <property type="molecule type" value="Genomic_DNA"/>
</dbReference>
<protein>
    <submittedName>
        <fullName evidence="5">RIC1 domain-containing protein</fullName>
    </submittedName>
</protein>